<evidence type="ECO:0000259" key="12">
    <source>
        <dbReference type="Pfam" id="PF12019"/>
    </source>
</evidence>
<evidence type="ECO:0000256" key="1">
    <source>
        <dbReference type="ARBA" id="ARBA00004377"/>
    </source>
</evidence>
<dbReference type="GO" id="GO:0015628">
    <property type="term" value="P:protein secretion by the type II secretion system"/>
    <property type="evidence" value="ECO:0007669"/>
    <property type="project" value="InterPro"/>
</dbReference>
<feature type="domain" description="General secretion pathway GspH" evidence="12">
    <location>
        <begin position="46"/>
        <end position="150"/>
    </location>
</feature>
<dbReference type="AlphaFoldDB" id="A0A2W5D4F3"/>
<dbReference type="RefSeq" id="WP_273232375.1">
    <property type="nucleotide sequence ID" value="NZ_QFOH01000013.1"/>
</dbReference>
<protein>
    <recommendedName>
        <fullName evidence="2">Type II secretion system protein H</fullName>
    </recommendedName>
    <alternativeName>
        <fullName evidence="10">General secretion pathway protein H</fullName>
    </alternativeName>
</protein>
<evidence type="ECO:0000256" key="3">
    <source>
        <dbReference type="ARBA" id="ARBA00022475"/>
    </source>
</evidence>
<dbReference type="Pfam" id="PF12019">
    <property type="entry name" value="GspH"/>
    <property type="match status" value="1"/>
</dbReference>
<dbReference type="Gene3D" id="3.55.40.10">
    <property type="entry name" value="minor pseudopilin epsh domain"/>
    <property type="match status" value="1"/>
</dbReference>
<sequence length="169" mass="19093">MHRHRNCGFTLIELLYTLIVLAILGSIGLPDFSNLIERNRNQSLRDQLIAQLKHARSMAVLHDQRIEICGSSDGRTCDDAWQSGWLIDSPKDGIIDSQHRIENREKLNWTGAASRIIFLGNGTLLKGNGRFYICRRDGSVELQLVISRQGRIRKVEGLESSQNAGTHCR</sequence>
<dbReference type="InterPro" id="IPR012902">
    <property type="entry name" value="N_methyl_site"/>
</dbReference>
<dbReference type="SUPFAM" id="SSF54523">
    <property type="entry name" value="Pili subunits"/>
    <property type="match status" value="1"/>
</dbReference>
<dbReference type="NCBIfam" id="TIGR02532">
    <property type="entry name" value="IV_pilin_GFxxxE"/>
    <property type="match status" value="1"/>
</dbReference>
<keyword evidence="5" id="KW-0997">Cell inner membrane</keyword>
<evidence type="ECO:0000256" key="10">
    <source>
        <dbReference type="ARBA" id="ARBA00030775"/>
    </source>
</evidence>
<dbReference type="Proteomes" id="UP000249198">
    <property type="component" value="Unassembled WGS sequence"/>
</dbReference>
<dbReference type="EMBL" id="QFOH01000013">
    <property type="protein sequence ID" value="PZP23340.1"/>
    <property type="molecule type" value="Genomic_DNA"/>
</dbReference>
<dbReference type="GO" id="GO:0005886">
    <property type="term" value="C:plasma membrane"/>
    <property type="evidence" value="ECO:0007669"/>
    <property type="project" value="UniProtKB-SubCell"/>
</dbReference>
<evidence type="ECO:0000256" key="8">
    <source>
        <dbReference type="ARBA" id="ARBA00023136"/>
    </source>
</evidence>
<dbReference type="InterPro" id="IPR022346">
    <property type="entry name" value="T2SS_GspH"/>
</dbReference>
<evidence type="ECO:0000256" key="7">
    <source>
        <dbReference type="ARBA" id="ARBA00022989"/>
    </source>
</evidence>
<name>A0A2W5D4F3_9PSED</name>
<keyword evidence="7 11" id="KW-1133">Transmembrane helix</keyword>
<evidence type="ECO:0000256" key="5">
    <source>
        <dbReference type="ARBA" id="ARBA00022519"/>
    </source>
</evidence>
<evidence type="ECO:0000256" key="9">
    <source>
        <dbReference type="ARBA" id="ARBA00025772"/>
    </source>
</evidence>
<dbReference type="Pfam" id="PF07963">
    <property type="entry name" value="N_methyl"/>
    <property type="match status" value="1"/>
</dbReference>
<keyword evidence="8 11" id="KW-0472">Membrane</keyword>
<proteinExistence type="inferred from homology"/>
<comment type="caution">
    <text evidence="13">The sequence shown here is derived from an EMBL/GenBank/DDBJ whole genome shotgun (WGS) entry which is preliminary data.</text>
</comment>
<evidence type="ECO:0000256" key="2">
    <source>
        <dbReference type="ARBA" id="ARBA00021549"/>
    </source>
</evidence>
<keyword evidence="4" id="KW-0488">Methylation</keyword>
<feature type="transmembrane region" description="Helical" evidence="11">
    <location>
        <begin position="7"/>
        <end position="29"/>
    </location>
</feature>
<accession>A0A2W5D4F3</accession>
<comment type="similarity">
    <text evidence="9">Belongs to the GSP H family.</text>
</comment>
<evidence type="ECO:0000313" key="14">
    <source>
        <dbReference type="Proteomes" id="UP000249198"/>
    </source>
</evidence>
<comment type="subcellular location">
    <subcellularLocation>
        <location evidence="1">Cell inner membrane</location>
        <topology evidence="1">Single-pass membrane protein</topology>
    </subcellularLocation>
</comment>
<keyword evidence="6 11" id="KW-0812">Transmembrane</keyword>
<dbReference type="GO" id="GO:0015627">
    <property type="term" value="C:type II protein secretion system complex"/>
    <property type="evidence" value="ECO:0007669"/>
    <property type="project" value="InterPro"/>
</dbReference>
<organism evidence="13 14">
    <name type="scientific">Pseudomonas kuykendallii</name>
    <dbReference type="NCBI Taxonomy" id="1007099"/>
    <lineage>
        <taxon>Bacteria</taxon>
        <taxon>Pseudomonadati</taxon>
        <taxon>Pseudomonadota</taxon>
        <taxon>Gammaproteobacteria</taxon>
        <taxon>Pseudomonadales</taxon>
        <taxon>Pseudomonadaceae</taxon>
        <taxon>Pseudomonas</taxon>
    </lineage>
</organism>
<evidence type="ECO:0000256" key="4">
    <source>
        <dbReference type="ARBA" id="ARBA00022481"/>
    </source>
</evidence>
<reference evidence="13 14" key="1">
    <citation type="submission" date="2017-08" db="EMBL/GenBank/DDBJ databases">
        <title>Infants hospitalized years apart are colonized by the same room-sourced microbial strains.</title>
        <authorList>
            <person name="Brooks B."/>
            <person name="Olm M.R."/>
            <person name="Firek B.A."/>
            <person name="Baker R."/>
            <person name="Thomas B.C."/>
            <person name="Morowitz M.J."/>
            <person name="Banfield J.F."/>
        </authorList>
    </citation>
    <scope>NUCLEOTIDE SEQUENCE [LARGE SCALE GENOMIC DNA]</scope>
    <source>
        <strain evidence="13">S2_009_000_R2_77</strain>
    </source>
</reference>
<evidence type="ECO:0000256" key="6">
    <source>
        <dbReference type="ARBA" id="ARBA00022692"/>
    </source>
</evidence>
<evidence type="ECO:0000256" key="11">
    <source>
        <dbReference type="SAM" id="Phobius"/>
    </source>
</evidence>
<keyword evidence="3" id="KW-1003">Cell membrane</keyword>
<dbReference type="InterPro" id="IPR045584">
    <property type="entry name" value="Pilin-like"/>
</dbReference>
<evidence type="ECO:0000313" key="13">
    <source>
        <dbReference type="EMBL" id="PZP23340.1"/>
    </source>
</evidence>
<gene>
    <name evidence="13" type="ORF">DI599_11820</name>
</gene>